<dbReference type="Pfam" id="PF01145">
    <property type="entry name" value="Band_7"/>
    <property type="match status" value="1"/>
</dbReference>
<name>A0A0L6JR41_9FIRM</name>
<reference evidence="4" key="1">
    <citation type="submission" date="2015-07" db="EMBL/GenBank/DDBJ databases">
        <title>Near-Complete Genome Sequence of the Cellulolytic Bacterium Bacteroides (Pseudobacteroides) cellulosolvens ATCC 35603.</title>
        <authorList>
            <person name="Dassa B."/>
            <person name="Utturkar S.M."/>
            <person name="Klingeman D.M."/>
            <person name="Hurt R.A."/>
            <person name="Keller M."/>
            <person name="Xu J."/>
            <person name="Reddy Y.H.K."/>
            <person name="Borovok I."/>
            <person name="Grinberg I.R."/>
            <person name="Lamed R."/>
            <person name="Zhivin O."/>
            <person name="Bayer E.A."/>
            <person name="Brown S.D."/>
        </authorList>
    </citation>
    <scope>NUCLEOTIDE SEQUENCE [LARGE SCALE GENOMIC DNA]</scope>
    <source>
        <strain evidence="4">DSM 2933</strain>
    </source>
</reference>
<sequence length="296" mass="32613">MKEKNREVISGLLMFLVDILMLLASIGGVVWGIIKTNTEPSPLSIASIIGGAVLFVVWCIFTGGFFTLQPNEAAVLILFGEYKGTVRKPGWHFANPFYTKKKISLRSRNLNGDKLKVNDEAGNPIEIAAVIVWRVENTFEAVFDVENYIDYVKVQSESAIRHIAGMYPYDITDQTHNISLRGSADEVSEALKKELQERLGKAGVIVEEARLSHLAYSPEIAAAMLQRQQASAIIAARQKIVEGAVGMVRMALDKLNEDGIVELDEERKAAMVSNLLVVLCGERSTQPVINTGTLHN</sequence>
<dbReference type="SUPFAM" id="SSF117892">
    <property type="entry name" value="Band 7/SPFH domain"/>
    <property type="match status" value="1"/>
</dbReference>
<dbReference type="RefSeq" id="WP_036938474.1">
    <property type="nucleotide sequence ID" value="NZ_JQKC01000007.1"/>
</dbReference>
<organism evidence="3 4">
    <name type="scientific">Pseudobacteroides cellulosolvens ATCC 35603 = DSM 2933</name>
    <dbReference type="NCBI Taxonomy" id="398512"/>
    <lineage>
        <taxon>Bacteria</taxon>
        <taxon>Bacillati</taxon>
        <taxon>Bacillota</taxon>
        <taxon>Clostridia</taxon>
        <taxon>Eubacteriales</taxon>
        <taxon>Oscillospiraceae</taxon>
        <taxon>Pseudobacteroides</taxon>
    </lineage>
</organism>
<evidence type="ECO:0000259" key="2">
    <source>
        <dbReference type="SMART" id="SM00244"/>
    </source>
</evidence>
<dbReference type="Proteomes" id="UP000036923">
    <property type="component" value="Unassembled WGS sequence"/>
</dbReference>
<keyword evidence="1" id="KW-1133">Transmembrane helix</keyword>
<protein>
    <submittedName>
        <fullName evidence="3">Band 7 protein</fullName>
    </submittedName>
</protein>
<dbReference type="PANTHER" id="PTHR43446:SF1">
    <property type="entry name" value="BAND 7 DOMAIN-CONTAINING PROTEIN"/>
    <property type="match status" value="1"/>
</dbReference>
<evidence type="ECO:0000256" key="1">
    <source>
        <dbReference type="SAM" id="Phobius"/>
    </source>
</evidence>
<feature type="domain" description="Band 7" evidence="2">
    <location>
        <begin position="63"/>
        <end position="228"/>
    </location>
</feature>
<dbReference type="PATRIC" id="fig|398512.5.peg.3744"/>
<dbReference type="AlphaFoldDB" id="A0A0L6JR41"/>
<keyword evidence="4" id="KW-1185">Reference proteome</keyword>
<keyword evidence="1" id="KW-0472">Membrane</keyword>
<dbReference type="STRING" id="398512.Bccel_3575"/>
<feature type="transmembrane region" description="Helical" evidence="1">
    <location>
        <begin position="46"/>
        <end position="68"/>
    </location>
</feature>
<dbReference type="eggNOG" id="COG0330">
    <property type="taxonomic scope" value="Bacteria"/>
</dbReference>
<dbReference type="EMBL" id="LGTC01000001">
    <property type="protein sequence ID" value="KNY28301.1"/>
    <property type="molecule type" value="Genomic_DNA"/>
</dbReference>
<proteinExistence type="predicted"/>
<dbReference type="InterPro" id="IPR036013">
    <property type="entry name" value="Band_7/SPFH_dom_sf"/>
</dbReference>
<dbReference type="Gene3D" id="3.30.479.30">
    <property type="entry name" value="Band 7 domain"/>
    <property type="match status" value="1"/>
</dbReference>
<dbReference type="PANTHER" id="PTHR43446">
    <property type="entry name" value="MEMBRANE PROTEIN-RELATED"/>
    <property type="match status" value="1"/>
</dbReference>
<dbReference type="OrthoDB" id="9813479at2"/>
<accession>A0A0L6JR41</accession>
<dbReference type="InterPro" id="IPR001107">
    <property type="entry name" value="Band_7"/>
</dbReference>
<evidence type="ECO:0000313" key="3">
    <source>
        <dbReference type="EMBL" id="KNY28301.1"/>
    </source>
</evidence>
<gene>
    <name evidence="3" type="ORF">Bccel_3575</name>
</gene>
<dbReference type="SMART" id="SM00244">
    <property type="entry name" value="PHB"/>
    <property type="match status" value="1"/>
</dbReference>
<dbReference type="CDD" id="cd03402">
    <property type="entry name" value="SPFH_like_u2"/>
    <property type="match status" value="1"/>
</dbReference>
<evidence type="ECO:0000313" key="4">
    <source>
        <dbReference type="Proteomes" id="UP000036923"/>
    </source>
</evidence>
<keyword evidence="1" id="KW-0812">Transmembrane</keyword>
<comment type="caution">
    <text evidence="3">The sequence shown here is derived from an EMBL/GenBank/DDBJ whole genome shotgun (WGS) entry which is preliminary data.</text>
</comment>
<feature type="transmembrane region" description="Helical" evidence="1">
    <location>
        <begin position="12"/>
        <end position="34"/>
    </location>
</feature>